<name>A0A916NGE5_9MICO</name>
<dbReference type="GO" id="GO:0008146">
    <property type="term" value="F:sulfotransferase activity"/>
    <property type="evidence" value="ECO:0007669"/>
    <property type="project" value="InterPro"/>
</dbReference>
<evidence type="ECO:0000313" key="5">
    <source>
        <dbReference type="Proteomes" id="UP000693892"/>
    </source>
</evidence>
<dbReference type="PANTHER" id="PTHR10605">
    <property type="entry name" value="HEPARAN SULFATE SULFOTRANSFERASE"/>
    <property type="match status" value="1"/>
</dbReference>
<evidence type="ECO:0000259" key="3">
    <source>
        <dbReference type="Pfam" id="PF00685"/>
    </source>
</evidence>
<gene>
    <name evidence="4" type="ORF">LEUCIP111803_00972</name>
</gene>
<evidence type="ECO:0000313" key="4">
    <source>
        <dbReference type="EMBL" id="CAG7606930.1"/>
    </source>
</evidence>
<sequence length="296" mass="34572">MGVVRKVKDRSPRWIRDSADQATRRYGLLTSGARTLPDYLITGTKRGGTTSLYNYLLRHPGVMRMFPGSRDLKSTDYFFRRGRSEAWYRSHFPTTGERRRAAQDLGYAPVCGEASPYYCWDPRVAPFVREVAPEVRAILLIRDPVRRAWSHYQERVQNGVEPLGFSDALRAEEDRIGEERTRMLADPEYYSPAFDWYAYRARGEYLPQIENWLSHFSRDRLLVVRSEDLYGDTQATFDRVCAFLGLPTVEMSTRKTFNATWRTRDDVPDDARESLSEHYESHNARLEEFLGERLGW</sequence>
<keyword evidence="5" id="KW-1185">Reference proteome</keyword>
<dbReference type="EMBL" id="CAJVAP010000009">
    <property type="protein sequence ID" value="CAG7606930.1"/>
    <property type="molecule type" value="Genomic_DNA"/>
</dbReference>
<dbReference type="InterPro" id="IPR000863">
    <property type="entry name" value="Sulfotransferase_dom"/>
</dbReference>
<evidence type="ECO:0000256" key="2">
    <source>
        <dbReference type="ARBA" id="ARBA00023180"/>
    </source>
</evidence>
<dbReference type="PANTHER" id="PTHR10605:SF56">
    <property type="entry name" value="BIFUNCTIONAL HEPARAN SULFATE N-DEACETYLASE_N-SULFOTRANSFERASE"/>
    <property type="match status" value="1"/>
</dbReference>
<dbReference type="RefSeq" id="WP_218114601.1">
    <property type="nucleotide sequence ID" value="NZ_CAJVAP010000009.1"/>
</dbReference>
<dbReference type="Proteomes" id="UP000693892">
    <property type="component" value="Unassembled WGS sequence"/>
</dbReference>
<keyword evidence="1" id="KW-0808">Transferase</keyword>
<dbReference type="InterPro" id="IPR037359">
    <property type="entry name" value="NST/OST"/>
</dbReference>
<feature type="domain" description="Sulfotransferase" evidence="3">
    <location>
        <begin position="133"/>
        <end position="252"/>
    </location>
</feature>
<proteinExistence type="predicted"/>
<organism evidence="4 5">
    <name type="scientific">Leucobacter soli</name>
    <dbReference type="NCBI Taxonomy" id="2812850"/>
    <lineage>
        <taxon>Bacteria</taxon>
        <taxon>Bacillati</taxon>
        <taxon>Actinomycetota</taxon>
        <taxon>Actinomycetes</taxon>
        <taxon>Micrococcales</taxon>
        <taxon>Microbacteriaceae</taxon>
        <taxon>Leucobacter</taxon>
    </lineage>
</organism>
<evidence type="ECO:0000256" key="1">
    <source>
        <dbReference type="ARBA" id="ARBA00022679"/>
    </source>
</evidence>
<comment type="caution">
    <text evidence="4">The sequence shown here is derived from an EMBL/GenBank/DDBJ whole genome shotgun (WGS) entry which is preliminary data.</text>
</comment>
<protein>
    <recommendedName>
        <fullName evidence="3">Sulfotransferase domain-containing protein</fullName>
    </recommendedName>
</protein>
<dbReference type="AlphaFoldDB" id="A0A916NGE5"/>
<keyword evidence="2" id="KW-0325">Glycoprotein</keyword>
<accession>A0A916NGE5</accession>
<dbReference type="Pfam" id="PF00685">
    <property type="entry name" value="Sulfotransfer_1"/>
    <property type="match status" value="1"/>
</dbReference>
<reference evidence="4" key="1">
    <citation type="submission" date="2021-06" db="EMBL/GenBank/DDBJ databases">
        <authorList>
            <person name="Criscuolo A."/>
        </authorList>
    </citation>
    <scope>NUCLEOTIDE SEQUENCE</scope>
    <source>
        <strain evidence="4">CIP111803</strain>
    </source>
</reference>